<reference evidence="2 3" key="1">
    <citation type="submission" date="2021-07" db="EMBL/GenBank/DDBJ databases">
        <title>Paenibacillus radiodurans sp. nov., isolated from the southeastern edge of Tengger Desert.</title>
        <authorList>
            <person name="Zhang G."/>
        </authorList>
    </citation>
    <scope>NUCLEOTIDE SEQUENCE [LARGE SCALE GENOMIC DNA]</scope>
    <source>
        <strain evidence="2 3">DT7-4</strain>
    </source>
</reference>
<comment type="caution">
    <text evidence="2">The sequence shown here is derived from an EMBL/GenBank/DDBJ whole genome shotgun (WGS) entry which is preliminary data.</text>
</comment>
<name>A0ABS7DAF1_9BACL</name>
<keyword evidence="3" id="KW-1185">Reference proteome</keyword>
<evidence type="ECO:0000313" key="2">
    <source>
        <dbReference type="EMBL" id="MBW7476835.1"/>
    </source>
</evidence>
<gene>
    <name evidence="2" type="ORF">K0T92_19140</name>
</gene>
<dbReference type="EMBL" id="JAHZIJ010000017">
    <property type="protein sequence ID" value="MBW7476835.1"/>
    <property type="molecule type" value="Genomic_DNA"/>
</dbReference>
<feature type="compositionally biased region" description="Basic and acidic residues" evidence="1">
    <location>
        <begin position="16"/>
        <end position="43"/>
    </location>
</feature>
<organism evidence="2 3">
    <name type="scientific">Paenibacillus oenotherae</name>
    <dbReference type="NCBI Taxonomy" id="1435645"/>
    <lineage>
        <taxon>Bacteria</taxon>
        <taxon>Bacillati</taxon>
        <taxon>Bacillota</taxon>
        <taxon>Bacilli</taxon>
        <taxon>Bacillales</taxon>
        <taxon>Paenibacillaceae</taxon>
        <taxon>Paenibacillus</taxon>
    </lineage>
</organism>
<feature type="region of interest" description="Disordered" evidence="1">
    <location>
        <begin position="1"/>
        <end position="49"/>
    </location>
</feature>
<sequence>MGMDQNKHQAGSWQASEHDAAASRKERSDKAPESEGFDKKLDGPNRPST</sequence>
<evidence type="ECO:0000313" key="3">
    <source>
        <dbReference type="Proteomes" id="UP000812277"/>
    </source>
</evidence>
<protein>
    <submittedName>
        <fullName evidence="2">Uncharacterized protein</fullName>
    </submittedName>
</protein>
<dbReference type="RefSeq" id="WP_219874087.1">
    <property type="nucleotide sequence ID" value="NZ_JAHZIJ010000017.1"/>
</dbReference>
<evidence type="ECO:0000256" key="1">
    <source>
        <dbReference type="SAM" id="MobiDB-lite"/>
    </source>
</evidence>
<dbReference type="Proteomes" id="UP000812277">
    <property type="component" value="Unassembled WGS sequence"/>
</dbReference>
<accession>A0ABS7DAF1</accession>
<proteinExistence type="predicted"/>